<keyword evidence="2" id="KW-1185">Reference proteome</keyword>
<reference evidence="1 2" key="1">
    <citation type="submission" date="2024-09" db="EMBL/GenBank/DDBJ databases">
        <authorList>
            <person name="Sun Q."/>
            <person name="Mori K."/>
        </authorList>
    </citation>
    <scope>NUCLEOTIDE SEQUENCE [LARGE SCALE GENOMIC DNA]</scope>
    <source>
        <strain evidence="1 2">CECT 8365</strain>
    </source>
</reference>
<evidence type="ECO:0000313" key="2">
    <source>
        <dbReference type="Proteomes" id="UP001589562"/>
    </source>
</evidence>
<accession>A0ABV5H6I8</accession>
<comment type="caution">
    <text evidence="1">The sequence shown here is derived from an EMBL/GenBank/DDBJ whole genome shotgun (WGS) entry which is preliminary data.</text>
</comment>
<gene>
    <name evidence="1" type="ORF">ACFFVK_02395</name>
</gene>
<dbReference type="EMBL" id="JBHMFE010000007">
    <property type="protein sequence ID" value="MFB9107413.1"/>
    <property type="molecule type" value="Genomic_DNA"/>
</dbReference>
<dbReference type="Proteomes" id="UP001589562">
    <property type="component" value="Unassembled WGS sequence"/>
</dbReference>
<name>A0ABV5H6I8_9FLAO</name>
<organism evidence="1 2">
    <name type="scientific">Flavobacterium gyeonganense</name>
    <dbReference type="NCBI Taxonomy" id="1310418"/>
    <lineage>
        <taxon>Bacteria</taxon>
        <taxon>Pseudomonadati</taxon>
        <taxon>Bacteroidota</taxon>
        <taxon>Flavobacteriia</taxon>
        <taxon>Flavobacteriales</taxon>
        <taxon>Flavobacteriaceae</taxon>
        <taxon>Flavobacterium</taxon>
    </lineage>
</organism>
<proteinExistence type="predicted"/>
<evidence type="ECO:0000313" key="1">
    <source>
        <dbReference type="EMBL" id="MFB9107413.1"/>
    </source>
</evidence>
<sequence length="160" mass="18241">MKFNSNVILMLAIKFRPNLRPIKKRKMLSRIKNSVFCKCLQALLIGYFLISSINVSNSFGRIIADNAETGTVKGMTCNFLKKIFKCDGIPEELDDYETKETKATKIAKGVPLLDYLIPLNTSLSVLYFQISSNRKNYIDNQIFSFGFHGKIHLPPPRFIV</sequence>
<protein>
    <submittedName>
        <fullName evidence="1">Uncharacterized protein</fullName>
    </submittedName>
</protein>
<dbReference type="RefSeq" id="WP_278009581.1">
    <property type="nucleotide sequence ID" value="NZ_CP121112.1"/>
</dbReference>